<evidence type="ECO:0000313" key="3">
    <source>
        <dbReference type="EMBL" id="MDX8416757.1"/>
    </source>
</evidence>
<proteinExistence type="predicted"/>
<feature type="compositionally biased region" description="Polar residues" evidence="1">
    <location>
        <begin position="22"/>
        <end position="31"/>
    </location>
</feature>
<dbReference type="RefSeq" id="WP_320325086.1">
    <property type="nucleotide sequence ID" value="NZ_JALBUS010000003.1"/>
</dbReference>
<keyword evidence="2" id="KW-0472">Membrane</keyword>
<feature type="compositionally biased region" description="Basic and acidic residues" evidence="1">
    <location>
        <begin position="230"/>
        <end position="239"/>
    </location>
</feature>
<comment type="caution">
    <text evidence="3">The sequence shown here is derived from an EMBL/GenBank/DDBJ whole genome shotgun (WGS) entry which is preliminary data.</text>
</comment>
<keyword evidence="4" id="KW-1185">Reference proteome</keyword>
<feature type="compositionally biased region" description="Acidic residues" evidence="1">
    <location>
        <begin position="198"/>
        <end position="216"/>
    </location>
</feature>
<feature type="transmembrane region" description="Helical" evidence="2">
    <location>
        <begin position="270"/>
        <end position="294"/>
    </location>
</feature>
<keyword evidence="2" id="KW-0812">Transmembrane</keyword>
<sequence length="299" mass="34199">MAKYSRMKRYQGLRESLDRETTQTQQPSTNKNLERLSRVASANQTLSHADQPQRKREENLHTVTQELPTSPVMDHLFDEVKQYNIENGNTVSDDTQINILKQLDGTQAMHRNEHFMPMEQQEEELGSTMELPISKIQEKVDEKPKQNTVDYEDGTDILPMRDEPLPVHPVVDTPIEEPKPETVKETTKEKIVLTHDDFDFDDDDLDSSDAYEEDEETITRPEEVSDSVAVEEKPIEKPKQKPKKAKKKKKAKKQMPVKEPKPKAKNRTGAILNVVLIILVILLAIAIGATYMMMKNLGA</sequence>
<evidence type="ECO:0000313" key="4">
    <source>
        <dbReference type="Proteomes" id="UP001285244"/>
    </source>
</evidence>
<accession>A0ABU4WMQ2</accession>
<feature type="compositionally biased region" description="Polar residues" evidence="1">
    <location>
        <begin position="40"/>
        <end position="50"/>
    </location>
</feature>
<evidence type="ECO:0000256" key="1">
    <source>
        <dbReference type="SAM" id="MobiDB-lite"/>
    </source>
</evidence>
<feature type="compositionally biased region" description="Basic residues" evidence="1">
    <location>
        <begin position="240"/>
        <end position="255"/>
    </location>
</feature>
<evidence type="ECO:0000256" key="2">
    <source>
        <dbReference type="SAM" id="Phobius"/>
    </source>
</evidence>
<gene>
    <name evidence="3" type="ORF">MOZ64_02710</name>
</gene>
<feature type="compositionally biased region" description="Basic and acidic residues" evidence="1">
    <location>
        <begin position="176"/>
        <end position="197"/>
    </location>
</feature>
<dbReference type="Proteomes" id="UP001285244">
    <property type="component" value="Unassembled WGS sequence"/>
</dbReference>
<keyword evidence="2" id="KW-1133">Transmembrane helix</keyword>
<organism evidence="3 4">
    <name type="scientific">Absicoccus intestinalis</name>
    <dbReference type="NCBI Taxonomy" id="2926319"/>
    <lineage>
        <taxon>Bacteria</taxon>
        <taxon>Bacillati</taxon>
        <taxon>Bacillota</taxon>
        <taxon>Erysipelotrichia</taxon>
        <taxon>Erysipelotrichales</taxon>
        <taxon>Erysipelotrichaceae</taxon>
        <taxon>Absicoccus</taxon>
    </lineage>
</organism>
<feature type="region of interest" description="Disordered" evidence="1">
    <location>
        <begin position="141"/>
        <end position="264"/>
    </location>
</feature>
<feature type="region of interest" description="Disordered" evidence="1">
    <location>
        <begin position="1"/>
        <end position="58"/>
    </location>
</feature>
<name>A0ABU4WMQ2_9FIRM</name>
<dbReference type="EMBL" id="JALBUS010000003">
    <property type="protein sequence ID" value="MDX8416757.1"/>
    <property type="molecule type" value="Genomic_DNA"/>
</dbReference>
<protein>
    <submittedName>
        <fullName evidence="3">Uncharacterized protein</fullName>
    </submittedName>
</protein>
<reference evidence="3 4" key="1">
    <citation type="submission" date="2022-03" db="EMBL/GenBank/DDBJ databases">
        <title>Novel taxa within the pig intestine.</title>
        <authorList>
            <person name="Wylensek D."/>
            <person name="Bishof K."/>
            <person name="Afrizal A."/>
            <person name="Clavel T."/>
        </authorList>
    </citation>
    <scope>NUCLEOTIDE SEQUENCE [LARGE SCALE GENOMIC DNA]</scope>
    <source>
        <strain evidence="3 4">Cla-KB-P134</strain>
    </source>
</reference>
<feature type="compositionally biased region" description="Basic residues" evidence="1">
    <location>
        <begin position="1"/>
        <end position="11"/>
    </location>
</feature>